<feature type="transmembrane region" description="Helical" evidence="1">
    <location>
        <begin position="227"/>
        <end position="251"/>
    </location>
</feature>
<keyword evidence="1" id="KW-0812">Transmembrane</keyword>
<dbReference type="Proteomes" id="UP000562395">
    <property type="component" value="Unassembled WGS sequence"/>
</dbReference>
<feature type="transmembrane region" description="Helical" evidence="1">
    <location>
        <begin position="32"/>
        <end position="50"/>
    </location>
</feature>
<feature type="transmembrane region" description="Helical" evidence="1">
    <location>
        <begin position="272"/>
        <end position="298"/>
    </location>
</feature>
<reference evidence="2 3" key="1">
    <citation type="submission" date="2020-08" db="EMBL/GenBank/DDBJ databases">
        <title>Genomic Encyclopedia of Type Strains, Phase IV (KMG-IV): sequencing the most valuable type-strain genomes for metagenomic binning, comparative biology and taxonomic classification.</title>
        <authorList>
            <person name="Goeker M."/>
        </authorList>
    </citation>
    <scope>NUCLEOTIDE SEQUENCE [LARGE SCALE GENOMIC DNA]</scope>
    <source>
        <strain evidence="2 3">DSM 14552</strain>
    </source>
</reference>
<dbReference type="EMBL" id="JACICY010000002">
    <property type="protein sequence ID" value="MBB3859994.1"/>
    <property type="molecule type" value="Genomic_DNA"/>
</dbReference>
<dbReference type="PANTHER" id="PTHR18640">
    <property type="entry name" value="SOLUTE CARRIER FAMILY 10 MEMBER 7"/>
    <property type="match status" value="1"/>
</dbReference>
<evidence type="ECO:0000313" key="3">
    <source>
        <dbReference type="Proteomes" id="UP000562395"/>
    </source>
</evidence>
<proteinExistence type="predicted"/>
<comment type="caution">
    <text evidence="2">The sequence shown here is derived from an EMBL/GenBank/DDBJ whole genome shotgun (WGS) entry which is preliminary data.</text>
</comment>
<dbReference type="PANTHER" id="PTHR18640:SF5">
    <property type="entry name" value="SODIUM_BILE ACID COTRANSPORTER 7"/>
    <property type="match status" value="1"/>
</dbReference>
<dbReference type="Gene3D" id="1.20.1530.20">
    <property type="match status" value="1"/>
</dbReference>
<protein>
    <submittedName>
        <fullName evidence="2">Sodium/bile acid cotransporter 7</fullName>
    </submittedName>
</protein>
<sequence>MMRRIASVFDPFVLALIGTVVLASFLPARGGFAQTVAIAADAGIVLLFFLHGAKLSREAIWAGASNWRLHLATLGVTFAVFPLLGLGIGATHIAPPEFAAGVLFLTLLPSTVQSSIAFTAIARGNVAAAVCAASFSNLAGIFITPALVALLMGGTTGGMSWGSVGTIFAQLLLPFVLGHLLRPWIGAFVARHKTLTSRVDRGSILLVVYSAFGAAVVEGLWSRVAPASLLALTAMCLLLLAIVLAATWALGRAMGLPREDAVVLLFSGSKKSLASGVPMAGVLFPAAQVGIVLLPIMIFHQLQLIACAVIAPELGKSAPADEA</sequence>
<organism evidence="2 3">
    <name type="scientific">Novosphingobium hassiacum</name>
    <dbReference type="NCBI Taxonomy" id="173676"/>
    <lineage>
        <taxon>Bacteria</taxon>
        <taxon>Pseudomonadati</taxon>
        <taxon>Pseudomonadota</taxon>
        <taxon>Alphaproteobacteria</taxon>
        <taxon>Sphingomonadales</taxon>
        <taxon>Sphingomonadaceae</taxon>
        <taxon>Novosphingobium</taxon>
    </lineage>
</organism>
<feature type="transmembrane region" description="Helical" evidence="1">
    <location>
        <begin position="71"/>
        <end position="92"/>
    </location>
</feature>
<feature type="transmembrane region" description="Helical" evidence="1">
    <location>
        <begin position="98"/>
        <end position="119"/>
    </location>
</feature>
<evidence type="ECO:0000256" key="1">
    <source>
        <dbReference type="SAM" id="Phobius"/>
    </source>
</evidence>
<keyword evidence="1" id="KW-0472">Membrane</keyword>
<evidence type="ECO:0000313" key="2">
    <source>
        <dbReference type="EMBL" id="MBB3859994.1"/>
    </source>
</evidence>
<accession>A0A7W5ZWX1</accession>
<feature type="transmembrane region" description="Helical" evidence="1">
    <location>
        <begin position="202"/>
        <end position="221"/>
    </location>
</feature>
<dbReference type="InterPro" id="IPR038770">
    <property type="entry name" value="Na+/solute_symporter_sf"/>
</dbReference>
<feature type="transmembrane region" description="Helical" evidence="1">
    <location>
        <begin position="7"/>
        <end position="26"/>
    </location>
</feature>
<feature type="transmembrane region" description="Helical" evidence="1">
    <location>
        <begin position="158"/>
        <end position="181"/>
    </location>
</feature>
<dbReference type="GO" id="GO:0005886">
    <property type="term" value="C:plasma membrane"/>
    <property type="evidence" value="ECO:0007669"/>
    <property type="project" value="TreeGrafter"/>
</dbReference>
<dbReference type="Pfam" id="PF13593">
    <property type="entry name" value="SBF_like"/>
    <property type="match status" value="1"/>
</dbReference>
<keyword evidence="1" id="KW-1133">Transmembrane helix</keyword>
<dbReference type="AlphaFoldDB" id="A0A7W5ZWX1"/>
<name>A0A7W5ZWX1_9SPHN</name>
<keyword evidence="3" id="KW-1185">Reference proteome</keyword>
<dbReference type="InterPro" id="IPR016833">
    <property type="entry name" value="Put_Na-Bile_cotransptr"/>
</dbReference>
<dbReference type="PIRSF" id="PIRSF026166">
    <property type="entry name" value="UCP026166"/>
    <property type="match status" value="1"/>
</dbReference>
<gene>
    <name evidence="2" type="ORF">GGQ88_001255</name>
</gene>
<feature type="transmembrane region" description="Helical" evidence="1">
    <location>
        <begin position="126"/>
        <end position="152"/>
    </location>
</feature>